<dbReference type="Proteomes" id="UP001597511">
    <property type="component" value="Unassembled WGS sequence"/>
</dbReference>
<gene>
    <name evidence="2" type="ORF">ACFS6H_11330</name>
</gene>
<feature type="chain" id="PRO_5046087736" evidence="1">
    <location>
        <begin position="22"/>
        <end position="212"/>
    </location>
</feature>
<proteinExistence type="predicted"/>
<accession>A0ABW6A5Y3</accession>
<evidence type="ECO:0000256" key="1">
    <source>
        <dbReference type="SAM" id="SignalP"/>
    </source>
</evidence>
<reference evidence="3" key="1">
    <citation type="journal article" date="2019" name="Int. J. Syst. Evol. Microbiol.">
        <title>The Global Catalogue of Microorganisms (GCM) 10K type strain sequencing project: providing services to taxonomists for standard genome sequencing and annotation.</title>
        <authorList>
            <consortium name="The Broad Institute Genomics Platform"/>
            <consortium name="The Broad Institute Genome Sequencing Center for Infectious Disease"/>
            <person name="Wu L."/>
            <person name="Ma J."/>
        </authorList>
    </citation>
    <scope>NUCLEOTIDE SEQUENCE [LARGE SCALE GENOMIC DNA]</scope>
    <source>
        <strain evidence="3">KCTC 23299</strain>
    </source>
</reference>
<feature type="signal peptide" evidence="1">
    <location>
        <begin position="1"/>
        <end position="21"/>
    </location>
</feature>
<dbReference type="RefSeq" id="WP_386098405.1">
    <property type="nucleotide sequence ID" value="NZ_JBHUOZ010000003.1"/>
</dbReference>
<dbReference type="EMBL" id="JBHUOZ010000003">
    <property type="protein sequence ID" value="MFD2920306.1"/>
    <property type="molecule type" value="Genomic_DNA"/>
</dbReference>
<sequence length="212" mass="22789">MKTLTKIFTLICLSAAITAGAQSEKYVQNMTAAIQSLNQGKTAEEMTAVAAKFERIGDAEKTEWLPYYYAGLAKARMSLYGLGDKDKLADEAGVLISKAEALSKDNSEILCVKSLIASAKLLVDPMSRWQEYGEISANHLAAAKKADPTNPRPYMLEANSLKNTPEQFGGGCSAAKPLAEKAITLYETFKPASTIAPDWGKESAAQVVKGCQ</sequence>
<name>A0ABW6A5Y3_9BACT</name>
<evidence type="ECO:0000313" key="2">
    <source>
        <dbReference type="EMBL" id="MFD2920306.1"/>
    </source>
</evidence>
<evidence type="ECO:0000313" key="3">
    <source>
        <dbReference type="Proteomes" id="UP001597511"/>
    </source>
</evidence>
<keyword evidence="3" id="KW-1185">Reference proteome</keyword>
<comment type="caution">
    <text evidence="2">The sequence shown here is derived from an EMBL/GenBank/DDBJ whole genome shotgun (WGS) entry which is preliminary data.</text>
</comment>
<organism evidence="2 3">
    <name type="scientific">Terrimonas rubra</name>
    <dbReference type="NCBI Taxonomy" id="1035890"/>
    <lineage>
        <taxon>Bacteria</taxon>
        <taxon>Pseudomonadati</taxon>
        <taxon>Bacteroidota</taxon>
        <taxon>Chitinophagia</taxon>
        <taxon>Chitinophagales</taxon>
        <taxon>Chitinophagaceae</taxon>
        <taxon>Terrimonas</taxon>
    </lineage>
</organism>
<protein>
    <submittedName>
        <fullName evidence="2">Uncharacterized protein</fullName>
    </submittedName>
</protein>
<keyword evidence="1" id="KW-0732">Signal</keyword>